<dbReference type="RefSeq" id="WP_076430020.1">
    <property type="nucleotide sequence ID" value="NZ_FTNO01000001.1"/>
</dbReference>
<dbReference type="SUPFAM" id="SSF56199">
    <property type="entry name" value="Methenyltetrahydromethanopterin cyclohydrolase"/>
    <property type="match status" value="1"/>
</dbReference>
<name>A0A1N6ZPX6_9EURY</name>
<evidence type="ECO:0000256" key="4">
    <source>
        <dbReference type="ARBA" id="ARBA00020597"/>
    </source>
</evidence>
<evidence type="ECO:0000256" key="10">
    <source>
        <dbReference type="HAMAP-Rule" id="MF_00486"/>
    </source>
</evidence>
<dbReference type="AlphaFoldDB" id="A0A1N6ZPX6"/>
<evidence type="ECO:0000256" key="1">
    <source>
        <dbReference type="ARBA" id="ARBA00004496"/>
    </source>
</evidence>
<keyword evidence="5 10" id="KW-0963">Cytoplasm</keyword>
<dbReference type="HAMAP" id="MF_00486">
    <property type="entry name" value="McH"/>
    <property type="match status" value="1"/>
</dbReference>
<comment type="subcellular location">
    <subcellularLocation>
        <location evidence="1 10">Cytoplasm</location>
    </subcellularLocation>
</comment>
<dbReference type="GO" id="GO:0005737">
    <property type="term" value="C:cytoplasm"/>
    <property type="evidence" value="ECO:0007669"/>
    <property type="project" value="UniProtKB-SubCell"/>
</dbReference>
<keyword evidence="12" id="KW-1185">Reference proteome</keyword>
<dbReference type="Gene3D" id="3.10.340.11">
    <property type="entry name" value="Methenyltetrahydromethanopterin Cyclohydrolase, Chain A, domain 1"/>
    <property type="match status" value="1"/>
</dbReference>
<comment type="catalytic activity">
    <reaction evidence="9 10">
        <text>5,10-methenyl-5,6,7,8-tetrahydromethanopterin + H2O = N(5)-formyl-5,6,7,8-tetrahydromethanopterin + H(+)</text>
        <dbReference type="Rhea" id="RHEA:19053"/>
        <dbReference type="ChEBI" id="CHEBI:15377"/>
        <dbReference type="ChEBI" id="CHEBI:15378"/>
        <dbReference type="ChEBI" id="CHEBI:58018"/>
        <dbReference type="ChEBI" id="CHEBI:58337"/>
        <dbReference type="EC" id="3.5.4.27"/>
    </reaction>
</comment>
<keyword evidence="7 10" id="KW-0378">Hydrolase</keyword>
<evidence type="ECO:0000256" key="3">
    <source>
        <dbReference type="ARBA" id="ARBA00012765"/>
    </source>
</evidence>
<reference evidence="12" key="1">
    <citation type="submission" date="2017-01" db="EMBL/GenBank/DDBJ databases">
        <authorList>
            <person name="Varghese N."/>
            <person name="Submissions S."/>
        </authorList>
    </citation>
    <scope>NUCLEOTIDE SEQUENCE [LARGE SCALE GENOMIC DNA]</scope>
    <source>
        <strain evidence="12">CGMCC 1.7737</strain>
    </source>
</reference>
<proteinExistence type="inferred from homology"/>
<evidence type="ECO:0000256" key="5">
    <source>
        <dbReference type="ARBA" id="ARBA00022490"/>
    </source>
</evidence>
<organism evidence="11 12">
    <name type="scientific">Haladaptatus litoreus</name>
    <dbReference type="NCBI Taxonomy" id="553468"/>
    <lineage>
        <taxon>Archaea</taxon>
        <taxon>Methanobacteriati</taxon>
        <taxon>Methanobacteriota</taxon>
        <taxon>Stenosarchaea group</taxon>
        <taxon>Halobacteria</taxon>
        <taxon>Halobacteriales</taxon>
        <taxon>Haladaptataceae</taxon>
        <taxon>Haladaptatus</taxon>
    </lineage>
</organism>
<dbReference type="Proteomes" id="UP000186914">
    <property type="component" value="Unassembled WGS sequence"/>
</dbReference>
<evidence type="ECO:0000256" key="9">
    <source>
        <dbReference type="ARBA" id="ARBA00048684"/>
    </source>
</evidence>
<dbReference type="Pfam" id="PF02289">
    <property type="entry name" value="MCH"/>
    <property type="match status" value="1"/>
</dbReference>
<evidence type="ECO:0000313" key="12">
    <source>
        <dbReference type="Proteomes" id="UP000186914"/>
    </source>
</evidence>
<accession>A0A1N6ZPX6</accession>
<evidence type="ECO:0000256" key="8">
    <source>
        <dbReference type="ARBA" id="ARBA00030468"/>
    </source>
</evidence>
<protein>
    <recommendedName>
        <fullName evidence="4 10">Methenyltetrahydromethanopterin cyclohydrolase</fullName>
        <ecNumber evidence="3 10">3.5.4.27</ecNumber>
    </recommendedName>
    <alternativeName>
        <fullName evidence="8 10">Methenyl-H4MPT cyclohydrolase</fullName>
    </alternativeName>
</protein>
<dbReference type="NCBIfam" id="TIGR03120">
    <property type="entry name" value="one_C_mch"/>
    <property type="match status" value="1"/>
</dbReference>
<dbReference type="GO" id="GO:0018759">
    <property type="term" value="F:methenyltetrahydromethanopterin cyclohydrolase activity"/>
    <property type="evidence" value="ECO:0007669"/>
    <property type="project" value="UniProtKB-UniRule"/>
</dbReference>
<gene>
    <name evidence="10" type="primary">mch</name>
    <name evidence="11" type="ORF">SAMN05421858_2121</name>
</gene>
<evidence type="ECO:0000256" key="6">
    <source>
        <dbReference type="ARBA" id="ARBA00022563"/>
    </source>
</evidence>
<dbReference type="EMBL" id="FTNO01000001">
    <property type="protein sequence ID" value="SIR28952.1"/>
    <property type="molecule type" value="Genomic_DNA"/>
</dbReference>
<comment type="function">
    <text evidence="10">Catalyzes the hydrolysis of methenyl-H(4)MPT(+) to 5-formyl-H(4)MPT.</text>
</comment>
<dbReference type="OrthoDB" id="105468at2157"/>
<comment type="similarity">
    <text evidence="2 10">Belongs to the MCH family.</text>
</comment>
<dbReference type="EC" id="3.5.4.27" evidence="3 10"/>
<dbReference type="GO" id="GO:0006730">
    <property type="term" value="P:one-carbon metabolic process"/>
    <property type="evidence" value="ECO:0007669"/>
    <property type="project" value="UniProtKB-UniRule"/>
</dbReference>
<keyword evidence="6 10" id="KW-0554">One-carbon metabolism</keyword>
<evidence type="ECO:0000256" key="2">
    <source>
        <dbReference type="ARBA" id="ARBA00006902"/>
    </source>
</evidence>
<dbReference type="Gene3D" id="3.30.1030.10">
    <property type="entry name" value="Methenyltetrahydromethanopterin Cyclohydrolase, Chain A, domain 2"/>
    <property type="match status" value="1"/>
</dbReference>
<dbReference type="InterPro" id="IPR003209">
    <property type="entry name" value="METHMP_CycHdrlase"/>
</dbReference>
<evidence type="ECO:0000313" key="11">
    <source>
        <dbReference type="EMBL" id="SIR28952.1"/>
    </source>
</evidence>
<sequence>MDSLNRMALELVDEAIDFAGELNVAAYELDNEATVLDFGIDADGGTEAGLLLAELQTAGLATVQTQMGDVAGAPFPYVELSTDQPALALLCSQKAGWELTVDEFDGLGSGPARALVAEEDEYQRVGYADSFEFAVLAVESDRLPDEKVAEHVADLAGVEPNAVFLPTFATGSITGSVSVASRAAELAAFRLSELGYDPLDILSVRGSAPVAPVSHDEATAIGRTNDALAYGGRVHLTVREEFDRFDELPSTASDEYGTTFQTFFDDAEWDFEAIPESVFAPAQVTVDVVNGPTHVLGETNHDLLADSFDL</sequence>
<evidence type="ECO:0000256" key="7">
    <source>
        <dbReference type="ARBA" id="ARBA00022801"/>
    </source>
</evidence>